<evidence type="ECO:0000313" key="3">
    <source>
        <dbReference type="Proteomes" id="UP000644699"/>
    </source>
</evidence>
<organism evidence="2 3">
    <name type="scientific">Aureimonas endophytica</name>
    <dbReference type="NCBI Taxonomy" id="2027858"/>
    <lineage>
        <taxon>Bacteria</taxon>
        <taxon>Pseudomonadati</taxon>
        <taxon>Pseudomonadota</taxon>
        <taxon>Alphaproteobacteria</taxon>
        <taxon>Hyphomicrobiales</taxon>
        <taxon>Aurantimonadaceae</taxon>
        <taxon>Aureimonas</taxon>
    </lineage>
</organism>
<reference evidence="2" key="2">
    <citation type="submission" date="2020-09" db="EMBL/GenBank/DDBJ databases">
        <authorList>
            <person name="Sun Q."/>
            <person name="Zhou Y."/>
        </authorList>
    </citation>
    <scope>NUCLEOTIDE SEQUENCE</scope>
    <source>
        <strain evidence="2">CGMCC 1.15367</strain>
    </source>
</reference>
<reference evidence="2" key="1">
    <citation type="journal article" date="2014" name="Int. J. Syst. Evol. Microbiol.">
        <title>Complete genome sequence of Corynebacterium casei LMG S-19264T (=DSM 44701T), isolated from a smear-ripened cheese.</title>
        <authorList>
            <consortium name="US DOE Joint Genome Institute (JGI-PGF)"/>
            <person name="Walter F."/>
            <person name="Albersmeier A."/>
            <person name="Kalinowski J."/>
            <person name="Ruckert C."/>
        </authorList>
    </citation>
    <scope>NUCLEOTIDE SEQUENCE</scope>
    <source>
        <strain evidence="2">CGMCC 1.15367</strain>
    </source>
</reference>
<evidence type="ECO:0000313" key="2">
    <source>
        <dbReference type="EMBL" id="GGD99749.1"/>
    </source>
</evidence>
<name>A0A916ZIE6_9HYPH</name>
<sequence>MRKTPIAALLLAAMLGSAGCVSAGPGDPSSRYVINVVTPAEVAIGNDEMTRSVNRNTLPGTVERTVAANPGLGEALARNRVDLSRVAAIRVRPSGVADVFLK</sequence>
<dbReference type="Proteomes" id="UP000644699">
    <property type="component" value="Unassembled WGS sequence"/>
</dbReference>
<dbReference type="PROSITE" id="PS51257">
    <property type="entry name" value="PROKAR_LIPOPROTEIN"/>
    <property type="match status" value="1"/>
</dbReference>
<feature type="signal peptide" evidence="1">
    <location>
        <begin position="1"/>
        <end position="23"/>
    </location>
</feature>
<feature type="chain" id="PRO_5036696020" evidence="1">
    <location>
        <begin position="24"/>
        <end position="102"/>
    </location>
</feature>
<dbReference type="RefSeq" id="WP_188907894.1">
    <property type="nucleotide sequence ID" value="NZ_BMIQ01000002.1"/>
</dbReference>
<evidence type="ECO:0000256" key="1">
    <source>
        <dbReference type="SAM" id="SignalP"/>
    </source>
</evidence>
<dbReference type="EMBL" id="BMIQ01000002">
    <property type="protein sequence ID" value="GGD99749.1"/>
    <property type="molecule type" value="Genomic_DNA"/>
</dbReference>
<protein>
    <submittedName>
        <fullName evidence="2">Uncharacterized protein</fullName>
    </submittedName>
</protein>
<keyword evidence="1" id="KW-0732">Signal</keyword>
<dbReference type="AlphaFoldDB" id="A0A916ZIE6"/>
<accession>A0A916ZIE6</accession>
<comment type="caution">
    <text evidence="2">The sequence shown here is derived from an EMBL/GenBank/DDBJ whole genome shotgun (WGS) entry which is preliminary data.</text>
</comment>
<proteinExistence type="predicted"/>
<gene>
    <name evidence="2" type="ORF">GCM10011390_18170</name>
</gene>
<keyword evidence="3" id="KW-1185">Reference proteome</keyword>